<sequence>MRRHVHVEVRYRSPEKLHTCAPLSTLHHHLTAPRRVITRCEPSHPSTCDLVDRTRTIPAD</sequence>
<reference evidence="1 2" key="1">
    <citation type="submission" date="2017-02" db="EMBL/GenBank/DDBJ databases">
        <title>Prevalence of linear plasmids in Propionibacterium acnes isolates obtained from cancerous prostatic tissue.</title>
        <authorList>
            <person name="Davidsson S."/>
            <person name="Bruggemann H."/>
        </authorList>
    </citation>
    <scope>NUCLEOTIDE SEQUENCE [LARGE SCALE GENOMIC DNA]</scope>
    <source>
        <strain evidence="1 2">09-9</strain>
    </source>
</reference>
<dbReference type="EMBL" id="LKVB01000004">
    <property type="protein sequence ID" value="PHJ27699.1"/>
    <property type="molecule type" value="Genomic_DNA"/>
</dbReference>
<evidence type="ECO:0000313" key="1">
    <source>
        <dbReference type="EMBL" id="PHJ27699.1"/>
    </source>
</evidence>
<gene>
    <name evidence="1" type="ORF">APS60_03830</name>
</gene>
<organism evidence="1 2">
    <name type="scientific">Cutibacterium acnes</name>
    <name type="common">Propionibacterium acnes</name>
    <dbReference type="NCBI Taxonomy" id="1747"/>
    <lineage>
        <taxon>Bacteria</taxon>
        <taxon>Bacillati</taxon>
        <taxon>Actinomycetota</taxon>
        <taxon>Actinomycetes</taxon>
        <taxon>Propionibacteriales</taxon>
        <taxon>Propionibacteriaceae</taxon>
        <taxon>Cutibacterium</taxon>
    </lineage>
</organism>
<evidence type="ECO:0000313" key="2">
    <source>
        <dbReference type="Proteomes" id="UP000223982"/>
    </source>
</evidence>
<proteinExistence type="predicted"/>
<protein>
    <submittedName>
        <fullName evidence="1">Uncharacterized protein</fullName>
    </submittedName>
</protein>
<dbReference type="AlphaFoldDB" id="A0AA44U5A5"/>
<comment type="caution">
    <text evidence="1">The sequence shown here is derived from an EMBL/GenBank/DDBJ whole genome shotgun (WGS) entry which is preliminary data.</text>
</comment>
<dbReference type="Proteomes" id="UP000223982">
    <property type="component" value="Unassembled WGS sequence"/>
</dbReference>
<accession>A0AA44U5A5</accession>
<name>A0AA44U5A5_CUTAC</name>